<name>L0FUR8_ECHVK</name>
<dbReference type="HOGENOM" id="CLU_240352_0_0_10"/>
<feature type="transmembrane region" description="Helical" evidence="1">
    <location>
        <begin position="710"/>
        <end position="735"/>
    </location>
</feature>
<dbReference type="STRING" id="926556.Echvi_1370"/>
<dbReference type="RefSeq" id="WP_015265203.1">
    <property type="nucleotide sequence ID" value="NC_019904.1"/>
</dbReference>
<reference evidence="6" key="1">
    <citation type="submission" date="2012-02" db="EMBL/GenBank/DDBJ databases">
        <title>The complete genome of Echinicola vietnamensis DSM 17526.</title>
        <authorList>
            <person name="Lucas S."/>
            <person name="Copeland A."/>
            <person name="Lapidus A."/>
            <person name="Glavina del Rio T."/>
            <person name="Dalin E."/>
            <person name="Tice H."/>
            <person name="Bruce D."/>
            <person name="Goodwin L."/>
            <person name="Pitluck S."/>
            <person name="Peters L."/>
            <person name="Ovchinnikova G."/>
            <person name="Teshima H."/>
            <person name="Kyrpides N."/>
            <person name="Mavromatis K."/>
            <person name="Ivanova N."/>
            <person name="Brettin T."/>
            <person name="Detter J.C."/>
            <person name="Han C."/>
            <person name="Larimer F."/>
            <person name="Land M."/>
            <person name="Hauser L."/>
            <person name="Markowitz V."/>
            <person name="Cheng J.-F."/>
            <person name="Hugenholtz P."/>
            <person name="Woyke T."/>
            <person name="Wu D."/>
            <person name="Brambilla E."/>
            <person name="Klenk H.-P."/>
            <person name="Eisen J.A."/>
        </authorList>
    </citation>
    <scope>NUCLEOTIDE SEQUENCE [LARGE SCALE GENOMIC DNA]</scope>
    <source>
        <strain evidence="6">DSM 17526 / LMG 23754 / KMM 6221</strain>
    </source>
</reference>
<keyword evidence="1" id="KW-0472">Membrane</keyword>
<accession>L0FUR8</accession>
<keyword evidence="2" id="KW-0732">Signal</keyword>
<dbReference type="NCBIfam" id="TIGR04183">
    <property type="entry name" value="Por_Secre_tail"/>
    <property type="match status" value="1"/>
</dbReference>
<keyword evidence="1" id="KW-1133">Transmembrane helix</keyword>
<dbReference type="KEGG" id="evi:Echvi_1370"/>
<dbReference type="Pfam" id="PF13229">
    <property type="entry name" value="Beta_helix"/>
    <property type="match status" value="1"/>
</dbReference>
<proteinExistence type="predicted"/>
<feature type="signal peptide" evidence="2">
    <location>
        <begin position="1"/>
        <end position="19"/>
    </location>
</feature>
<gene>
    <name evidence="5" type="ordered locus">Echvi_1370</name>
</gene>
<dbReference type="SUPFAM" id="SSF53474">
    <property type="entry name" value="alpha/beta-Hydrolases"/>
    <property type="match status" value="1"/>
</dbReference>
<dbReference type="PATRIC" id="fig|926556.3.peg.1454"/>
<dbReference type="SUPFAM" id="SSF51126">
    <property type="entry name" value="Pectin lyase-like"/>
    <property type="match status" value="1"/>
</dbReference>
<feature type="chain" id="PRO_5003942732" evidence="2">
    <location>
        <begin position="20"/>
        <end position="1718"/>
    </location>
</feature>
<evidence type="ECO:0000256" key="1">
    <source>
        <dbReference type="SAM" id="Phobius"/>
    </source>
</evidence>
<dbReference type="EMBL" id="CP003346">
    <property type="protein sequence ID" value="AGA77639.1"/>
    <property type="molecule type" value="Genomic_DNA"/>
</dbReference>
<evidence type="ECO:0000259" key="4">
    <source>
        <dbReference type="Pfam" id="PF13229"/>
    </source>
</evidence>
<dbReference type="OrthoDB" id="4535652at2"/>
<evidence type="ECO:0000259" key="3">
    <source>
        <dbReference type="Pfam" id="PF07819"/>
    </source>
</evidence>
<dbReference type="eggNOG" id="COG1075">
    <property type="taxonomic scope" value="Bacteria"/>
</dbReference>
<feature type="domain" description="Right handed beta helix" evidence="4">
    <location>
        <begin position="1136"/>
        <end position="1279"/>
    </location>
</feature>
<keyword evidence="1" id="KW-0812">Transmembrane</keyword>
<dbReference type="Proteomes" id="UP000010796">
    <property type="component" value="Chromosome"/>
</dbReference>
<protein>
    <submittedName>
        <fullName evidence="5">PGAP1-like protein</fullName>
    </submittedName>
</protein>
<dbReference type="InterPro" id="IPR039448">
    <property type="entry name" value="Beta_helix"/>
</dbReference>
<dbReference type="Pfam" id="PF07819">
    <property type="entry name" value="PGAP1"/>
    <property type="match status" value="1"/>
</dbReference>
<dbReference type="Gene3D" id="3.40.50.1820">
    <property type="entry name" value="alpha/beta hydrolase"/>
    <property type="match status" value="1"/>
</dbReference>
<organism evidence="5 6">
    <name type="scientific">Echinicola vietnamensis (strain DSM 17526 / LMG 23754 / KMM 6221)</name>
    <dbReference type="NCBI Taxonomy" id="926556"/>
    <lineage>
        <taxon>Bacteria</taxon>
        <taxon>Pseudomonadati</taxon>
        <taxon>Bacteroidota</taxon>
        <taxon>Cytophagia</taxon>
        <taxon>Cytophagales</taxon>
        <taxon>Cyclobacteriaceae</taxon>
        <taxon>Echinicola</taxon>
    </lineage>
</organism>
<dbReference type="InterPro" id="IPR026444">
    <property type="entry name" value="Secre_tail"/>
</dbReference>
<dbReference type="InterPro" id="IPR029058">
    <property type="entry name" value="AB_hydrolase_fold"/>
</dbReference>
<dbReference type="InterPro" id="IPR011050">
    <property type="entry name" value="Pectin_lyase_fold/virulence"/>
</dbReference>
<feature type="transmembrane region" description="Helical" evidence="1">
    <location>
        <begin position="674"/>
        <end position="698"/>
    </location>
</feature>
<keyword evidence="6" id="KW-1185">Reference proteome</keyword>
<dbReference type="GO" id="GO:0016788">
    <property type="term" value="F:hydrolase activity, acting on ester bonds"/>
    <property type="evidence" value="ECO:0007669"/>
    <property type="project" value="InterPro"/>
</dbReference>
<evidence type="ECO:0000256" key="2">
    <source>
        <dbReference type="SAM" id="SignalP"/>
    </source>
</evidence>
<dbReference type="InterPro" id="IPR012908">
    <property type="entry name" value="PGAP1-ab_dom-like"/>
</dbReference>
<feature type="domain" description="GPI inositol-deacylase PGAP1-like alpha/beta" evidence="3">
    <location>
        <begin position="429"/>
        <end position="505"/>
    </location>
</feature>
<sequence>MRRKITTFLAVLCFVTAQAQQPGLDSLKALYDDLLPYASSGILIDRNPEWILATQSNYDPRLHEGNATDSCNPLIFKDLYRLFYHATGDRNRFSVHPDNYQDAIDSAIYGQKMDFTDFEQVINTVPQADFVLGLMHFEYDYITPMAYDSAYVVFDSTLNKFQLLTGDIAVYDTVFLDTATMSTHPDSIIIADTSYYNDPSITQGRSFHKKTLVAGSLLRDNEVCLESLSEPVKIYIDPRFFIVNNPNYTYHIDFADGNGWQQVTVGQVVNITYGSYGPKYIKFQIRNLSGNPMYEGHMMGAFIKVNHCLLGSPDGKIINPETNHCQVPMSEGKGKLVGFMKYSYGGSGKLHKPIILVEGLETSSYVQGYPEYDKGNYWGFGDLNWTSVSSGNFGSVAPQLSKLPIFGDSLLSEGYDLIYVDFHSNRSVIQKNANALISLIQAVNDSLTANGSPENIVVIGASMGGLISRTAVRKMELHDCCHNIRLHGTFSSPHRGANIPLGVQHFLYEMGTTYNIAGKGDDAKDSYDHVVNSPAARQMLIYHRESGAQPEHENFMEYLDSIGHPQHCRNIALTNGSGMGIGQRQDNNNLSSYGLQPKDLLLSVAIKLTVPVVVPDVTVVAFSLANMAFGGSTSQGNFTLMNAKAYAVDDSPTAVSNSEVFEGGVSTWDNILHLIAHVVLYATGMIVIIKILIAHGIVKAQNAISMACMLCPLIHASEILAVYITSGIYSGLLLYSQDLNQDANHHNMAKEYATVATLPYDNAPGDFNITQQTIADLSGGLVKADFPHHNFISTVSALDIDTNDLFVNVRDAIIVNPDITPFEAVWYNQTELTPELIESYNQRHVEITDEPDGGNIGWTLNMLRETEGPATKTGGALDELNTYFNYGLPYEEPVAPDGFIVSTTVQANGNLRVNADNVVGFLSSGYPAPEQRSHFSITTVSSECGGSYVKVQNGGAFTLGDNNYPSVSGKGNSTDVTFLENSVLEIENGGTLTIYDFSTLVIDEGAELIIHPGAVINLEGQNSVLEIKGKLILKSNADFAPSGSGFVRFDQNMTTGTANQLIVCEGNNEMSFLGTGKSNKRLEIASNTIFTSDLDYVQIENAKVELAVGAYLGVHPDFKSWHTLYTRLGNSWTHGGLRVYGQPLMDIRYCDFKYGDDGLLAVLSTYGNPLDLAYCTFTDCGNGLKSQGKRVNIRHSTFDNNTKGWLALDVDGTCETFKNDFQYNSTGIDFLGQQGSGLKLSHSTFYSNSNEGVNLQGTSAWSFCCNYASNGTGMAIDESEVWMNNHSQNTFDNAQDVYLQSADGLNINYGYNTFEGTFYIEGEFSSNAASSLYYDAQNDKYYLEVKNNLMPAAGTIVPVDITMDGDPVGLRDWGTPAAYPTACEDMEIETPSTIPDELETEIIIPDEGGNRILNEALIYAVGFIESQNIENADDNLTAMEILRTIMNHVKEVARYGSSEPNNIQLPLLTTQEQRVMDLAFDFYMLALSNAYRFEVLEPNRAESEQPVPMEIDYIIDEAEFRLEYQAPDASDPYLMEFHYNLAQSHAFRIGEYYDYALNKLIDAQQWAEGRELEIAEYWQCVYEAEADLILENIDAEQFLDMTMNCRLTAPAYKKSPSPHGSTGVDVGDIIYSEGDDKGEITLTLQPNPTRSLSTLSIQGSHPEMNIRVYSNTGALVHRGMIEENQKEYLLNLDVKPGVYHVHISYRGKNEVIKWIIAK</sequence>
<evidence type="ECO:0000313" key="6">
    <source>
        <dbReference type="Proteomes" id="UP000010796"/>
    </source>
</evidence>
<evidence type="ECO:0000313" key="5">
    <source>
        <dbReference type="EMBL" id="AGA77639.1"/>
    </source>
</evidence>